<dbReference type="SUPFAM" id="SSF48452">
    <property type="entry name" value="TPR-like"/>
    <property type="match status" value="1"/>
</dbReference>
<protein>
    <submittedName>
        <fullName evidence="1">SusD/RagB family nutrient-binding outer membrane lipoprotein</fullName>
    </submittedName>
</protein>
<evidence type="ECO:0000313" key="1">
    <source>
        <dbReference type="EMBL" id="QYS89536.1"/>
    </source>
</evidence>
<dbReference type="Pfam" id="PF12771">
    <property type="entry name" value="SusD-like_2"/>
    <property type="match status" value="1"/>
</dbReference>
<reference evidence="1" key="1">
    <citation type="submission" date="2020-12" db="EMBL/GenBank/DDBJ databases">
        <title>Genome sequencing of genetic groups of Flavobacterium columnare.</title>
        <authorList>
            <person name="Waldbieser G.C."/>
            <person name="Griffin M.J."/>
            <person name="LaFrentz B.R."/>
        </authorList>
    </citation>
    <scope>NUCLEOTIDE SEQUENCE</scope>
    <source>
        <strain evidence="1">90-106</strain>
    </source>
</reference>
<dbReference type="EMBL" id="CP067378">
    <property type="protein sequence ID" value="QYS89536.1"/>
    <property type="molecule type" value="Genomic_DNA"/>
</dbReference>
<dbReference type="InterPro" id="IPR041662">
    <property type="entry name" value="SusD-like_2"/>
</dbReference>
<dbReference type="Proteomes" id="UP000824721">
    <property type="component" value="Chromosome"/>
</dbReference>
<dbReference type="PROSITE" id="PS51257">
    <property type="entry name" value="PROKAR_LIPOPROTEIN"/>
    <property type="match status" value="1"/>
</dbReference>
<proteinExistence type="predicted"/>
<dbReference type="AlphaFoldDB" id="A0A8G0P5Z5"/>
<keyword evidence="1" id="KW-0449">Lipoprotein</keyword>
<gene>
    <name evidence="1" type="ORF">JJC05_04480</name>
</gene>
<accession>A0A8G0P5Z5</accession>
<sequence>MKKTIIKLTAISSLLVTSCISEDIKFNDDTKKAYDVSAESLLSNSQKGISDQLTSPSVNENVFRYFSQYWAATLYTAESRYNLINRNIPGFHWNNLYRDVLGNLQSAEEVIQNEIRPDRISATDWAKIQTNKKAIIEILKIYTYQNLVDTFGNIPYSESLKNQTNILPKYDDAATIYSDLIVRLNNAISKLDLHSESFKSGDLIYAGNVEKWLKFANSLKVKLGINLSDFNPALSKQTVETAVAGGIITSNTDNALFRYSTSAPTYNPIFDNLVASNRNDFVPAKTIVDYMNSLSDPRRGIFFTKLEGAYTGGVYGAQNANPYATSYSHVGDAIKKSDAFGVLVDASEINFLLAEAAERGYSVGNNAQYYYNTAITSSMNYWNIPSNDINNYLAQPNINYTTASGNWKEKIGMQAWIAMYNRGFESWTFYRRLDYPILKAPTKAVAAADKKVPVRYTYPISESTINGSNYTAAAEAIGGDKLYTKIFWDKN</sequence>
<dbReference type="InterPro" id="IPR011990">
    <property type="entry name" value="TPR-like_helical_dom_sf"/>
</dbReference>
<dbReference type="Gene3D" id="1.25.40.390">
    <property type="match status" value="1"/>
</dbReference>
<dbReference type="KEGG" id="fdv:JJC05_04480"/>
<name>A0A8G0P5Z5_9FLAO</name>
<organism evidence="1">
    <name type="scientific">Flavobacterium columnare</name>
    <dbReference type="NCBI Taxonomy" id="996"/>
    <lineage>
        <taxon>Bacteria</taxon>
        <taxon>Pseudomonadati</taxon>
        <taxon>Bacteroidota</taxon>
        <taxon>Flavobacteriia</taxon>
        <taxon>Flavobacteriales</taxon>
        <taxon>Flavobacteriaceae</taxon>
        <taxon>Flavobacterium</taxon>
    </lineage>
</organism>